<protein>
    <submittedName>
        <fullName evidence="1">Uncharacterized protein</fullName>
    </submittedName>
</protein>
<organism evidence="1 2">
    <name type="scientific">Plakobranchus ocellatus</name>
    <dbReference type="NCBI Taxonomy" id="259542"/>
    <lineage>
        <taxon>Eukaryota</taxon>
        <taxon>Metazoa</taxon>
        <taxon>Spiralia</taxon>
        <taxon>Lophotrochozoa</taxon>
        <taxon>Mollusca</taxon>
        <taxon>Gastropoda</taxon>
        <taxon>Heterobranchia</taxon>
        <taxon>Euthyneura</taxon>
        <taxon>Panpulmonata</taxon>
        <taxon>Sacoglossa</taxon>
        <taxon>Placobranchoidea</taxon>
        <taxon>Plakobranchidae</taxon>
        <taxon>Plakobranchus</taxon>
    </lineage>
</organism>
<dbReference type="AlphaFoldDB" id="A0AAV4BZK7"/>
<name>A0AAV4BZK7_9GAST</name>
<comment type="caution">
    <text evidence="1">The sequence shown here is derived from an EMBL/GenBank/DDBJ whole genome shotgun (WGS) entry which is preliminary data.</text>
</comment>
<evidence type="ECO:0000313" key="1">
    <source>
        <dbReference type="EMBL" id="GFO25840.1"/>
    </source>
</evidence>
<reference evidence="1 2" key="1">
    <citation type="journal article" date="2021" name="Elife">
        <title>Chloroplast acquisition without the gene transfer in kleptoplastic sea slugs, Plakobranchus ocellatus.</title>
        <authorList>
            <person name="Maeda T."/>
            <person name="Takahashi S."/>
            <person name="Yoshida T."/>
            <person name="Shimamura S."/>
            <person name="Takaki Y."/>
            <person name="Nagai Y."/>
            <person name="Toyoda A."/>
            <person name="Suzuki Y."/>
            <person name="Arimoto A."/>
            <person name="Ishii H."/>
            <person name="Satoh N."/>
            <person name="Nishiyama T."/>
            <person name="Hasebe M."/>
            <person name="Maruyama T."/>
            <person name="Minagawa J."/>
            <person name="Obokata J."/>
            <person name="Shigenobu S."/>
        </authorList>
    </citation>
    <scope>NUCLEOTIDE SEQUENCE [LARGE SCALE GENOMIC DNA]</scope>
</reference>
<proteinExistence type="predicted"/>
<sequence>MYSAQQEFESHKETKPLTEKRWVAIQKPKTQRCLAESGRDRLSSICDRLLTEFDPAHHGFHGYRHNTFINLRNLGKKLSPGDTNKLGQQEGFCSSRKKIEKIFIVYTPLAISAPAIYPEKRIQNRPLT</sequence>
<accession>A0AAV4BZK7</accession>
<evidence type="ECO:0000313" key="2">
    <source>
        <dbReference type="Proteomes" id="UP000735302"/>
    </source>
</evidence>
<dbReference type="EMBL" id="BLXT01005777">
    <property type="protein sequence ID" value="GFO25840.1"/>
    <property type="molecule type" value="Genomic_DNA"/>
</dbReference>
<dbReference type="Proteomes" id="UP000735302">
    <property type="component" value="Unassembled WGS sequence"/>
</dbReference>
<keyword evidence="2" id="KW-1185">Reference proteome</keyword>
<gene>
    <name evidence="1" type="ORF">PoB_005234500</name>
</gene>